<sequence>MDERSMLVSEVRVTPILMEDAPLLNRHGVHQPYATRCIIEIRTEGGEVGLGESYGDQEYLDALRLLAEHLPGHSVTAPNRLWGLAAEVLRPDAVDPRLVDEQSAGWLFGRANLSRLHGIAVSAFEVALLDALGRTVGLPVHALLGGKVRDRVDYAAYLFYRWDEHPTPGAPRDDWPEALDPAGVVGQAERMVDEYGFRSLKLKGGVFPPEEEVAAVEALREAFPERPVRLDPNGIWSVETSARVADELRGVVEYLEDPCLGVSDMAQVHRRTGVPLATNMCVTTPEDVPGAFAAEAVQILLCDHHFWGGLVATQQLAAICRTHGVGLSMHSNTHLGISLAAMTQAAACVRGRLHACDTHRPWQGEDVVTRPHRFVEGAVAVSDEPGLGVELDREALDRLHRRWLDSDVRGRDDVAAMRAADPEWTMPPAPRW</sequence>
<dbReference type="SFLD" id="SFLDG00055">
    <property type="entry name" value="glucarate_dehydratase"/>
    <property type="match status" value="1"/>
</dbReference>
<dbReference type="InterPro" id="IPR013341">
    <property type="entry name" value="Mandelate_racemase_N_dom"/>
</dbReference>
<dbReference type="EC" id="4.2.1.40" evidence="3"/>
<dbReference type="InterPro" id="IPR036849">
    <property type="entry name" value="Enolase-like_C_sf"/>
</dbReference>
<comment type="pathway">
    <text evidence="2">Carbohydrate acid metabolism; D-glucarate degradation; 2,5-dioxopentanoate from D-glucarate: step 1/2.</text>
</comment>
<dbReference type="STRING" id="995062.SAMN04489718_0636"/>
<evidence type="ECO:0000256" key="1">
    <source>
        <dbReference type="ARBA" id="ARBA00001426"/>
    </source>
</evidence>
<feature type="domain" description="Mandelate racemase/muconate lactonizing enzyme C-terminal" evidence="4">
    <location>
        <begin position="181"/>
        <end position="275"/>
    </location>
</feature>
<keyword evidence="6" id="KW-1185">Reference proteome</keyword>
<comment type="catalytic activity">
    <reaction evidence="1">
        <text>D-glucarate = 5-dehydro-4-deoxy-D-glucarate + H2O</text>
        <dbReference type="Rhea" id="RHEA:14573"/>
        <dbReference type="ChEBI" id="CHEBI:15377"/>
        <dbReference type="ChEBI" id="CHEBI:30612"/>
        <dbReference type="ChEBI" id="CHEBI:42819"/>
        <dbReference type="EC" id="4.2.1.40"/>
    </reaction>
</comment>
<dbReference type="PANTHER" id="PTHR48080:SF4">
    <property type="entry name" value="GLUCARATE DEHYDRATASE"/>
    <property type="match status" value="1"/>
</dbReference>
<dbReference type="PANTHER" id="PTHR48080">
    <property type="entry name" value="D-GALACTONATE DEHYDRATASE-RELATED"/>
    <property type="match status" value="1"/>
</dbReference>
<dbReference type="Pfam" id="PF02746">
    <property type="entry name" value="MR_MLE_N"/>
    <property type="match status" value="1"/>
</dbReference>
<evidence type="ECO:0000313" key="5">
    <source>
        <dbReference type="EMBL" id="SDQ17892.1"/>
    </source>
</evidence>
<dbReference type="SFLD" id="SFLDS00001">
    <property type="entry name" value="Enolase"/>
    <property type="match status" value="1"/>
</dbReference>
<dbReference type="SUPFAM" id="SSF54826">
    <property type="entry name" value="Enolase N-terminal domain-like"/>
    <property type="match status" value="1"/>
</dbReference>
<reference evidence="6" key="1">
    <citation type="submission" date="2016-10" db="EMBL/GenBank/DDBJ databases">
        <authorList>
            <person name="Varghese N."/>
            <person name="Submissions S."/>
        </authorList>
    </citation>
    <scope>NUCLEOTIDE SEQUENCE [LARGE SCALE GENOMIC DNA]</scope>
    <source>
        <strain evidence="6">DSM 45459</strain>
    </source>
</reference>
<dbReference type="AlphaFoldDB" id="A0A1H0YRN9"/>
<dbReference type="InterPro" id="IPR013342">
    <property type="entry name" value="Mandelate_racemase_C"/>
</dbReference>
<dbReference type="InterPro" id="IPR029065">
    <property type="entry name" value="Enolase_C-like"/>
</dbReference>
<evidence type="ECO:0000313" key="6">
    <source>
        <dbReference type="Proteomes" id="UP000199301"/>
    </source>
</evidence>
<dbReference type="InterPro" id="IPR034593">
    <property type="entry name" value="DgoD-like"/>
</dbReference>
<accession>A0A1H0YRN9</accession>
<dbReference type="OrthoDB" id="193563at2"/>
<dbReference type="Gene3D" id="3.30.390.10">
    <property type="entry name" value="Enolase-like, N-terminal domain"/>
    <property type="match status" value="1"/>
</dbReference>
<name>A0A1H0YRN9_9ACTN</name>
<dbReference type="SUPFAM" id="SSF51604">
    <property type="entry name" value="Enolase C-terminal domain-like"/>
    <property type="match status" value="1"/>
</dbReference>
<dbReference type="RefSeq" id="WP_092520921.1">
    <property type="nucleotide sequence ID" value="NZ_FNKO01000001.1"/>
</dbReference>
<protein>
    <recommendedName>
        <fullName evidence="3">glucarate dehydratase</fullName>
        <ecNumber evidence="3">4.2.1.40</ecNumber>
    </recommendedName>
</protein>
<dbReference type="EMBL" id="FNKO01000001">
    <property type="protein sequence ID" value="SDQ17892.1"/>
    <property type="molecule type" value="Genomic_DNA"/>
</dbReference>
<gene>
    <name evidence="5" type="ORF">SAMN04489718_0636</name>
</gene>
<proteinExistence type="predicted"/>
<evidence type="ECO:0000259" key="4">
    <source>
        <dbReference type="SMART" id="SM00922"/>
    </source>
</evidence>
<dbReference type="Gene3D" id="3.20.20.120">
    <property type="entry name" value="Enolase-like C-terminal domain"/>
    <property type="match status" value="1"/>
</dbReference>
<dbReference type="InterPro" id="IPR029017">
    <property type="entry name" value="Enolase-like_N"/>
</dbReference>
<evidence type="ECO:0000256" key="2">
    <source>
        <dbReference type="ARBA" id="ARBA00005183"/>
    </source>
</evidence>
<organism evidence="5 6">
    <name type="scientific">Actinopolyspora saharensis</name>
    <dbReference type="NCBI Taxonomy" id="995062"/>
    <lineage>
        <taxon>Bacteria</taxon>
        <taxon>Bacillati</taxon>
        <taxon>Actinomycetota</taxon>
        <taxon>Actinomycetes</taxon>
        <taxon>Actinopolysporales</taxon>
        <taxon>Actinopolysporaceae</taxon>
        <taxon>Actinopolyspora</taxon>
    </lineage>
</organism>
<dbReference type="GO" id="GO:0008872">
    <property type="term" value="F:glucarate dehydratase activity"/>
    <property type="evidence" value="ECO:0007669"/>
    <property type="project" value="UniProtKB-EC"/>
</dbReference>
<evidence type="ECO:0000256" key="3">
    <source>
        <dbReference type="ARBA" id="ARBA00011973"/>
    </source>
</evidence>
<dbReference type="SMART" id="SM00922">
    <property type="entry name" value="MR_MLE"/>
    <property type="match status" value="1"/>
</dbReference>
<dbReference type="Pfam" id="PF13378">
    <property type="entry name" value="MR_MLE_C"/>
    <property type="match status" value="1"/>
</dbReference>
<dbReference type="Proteomes" id="UP000199301">
    <property type="component" value="Unassembled WGS sequence"/>
</dbReference>